<gene>
    <name evidence="3" type="ORF">KVV02_008415</name>
</gene>
<dbReference type="Proteomes" id="UP000717515">
    <property type="component" value="Unassembled WGS sequence"/>
</dbReference>
<comment type="caution">
    <text evidence="3">The sequence shown here is derived from an EMBL/GenBank/DDBJ whole genome shotgun (WGS) entry which is preliminary data.</text>
</comment>
<dbReference type="AlphaFoldDB" id="A0A9P8A803"/>
<dbReference type="SMART" id="SM00160">
    <property type="entry name" value="RanBD"/>
    <property type="match status" value="1"/>
</dbReference>
<evidence type="ECO:0000313" key="4">
    <source>
        <dbReference type="Proteomes" id="UP000717515"/>
    </source>
</evidence>
<feature type="compositionally biased region" description="Polar residues" evidence="1">
    <location>
        <begin position="681"/>
        <end position="698"/>
    </location>
</feature>
<dbReference type="EMBL" id="JAIFTL010000028">
    <property type="protein sequence ID" value="KAG9325983.1"/>
    <property type="molecule type" value="Genomic_DNA"/>
</dbReference>
<dbReference type="InterPro" id="IPR053074">
    <property type="entry name" value="NPC_Nucleoporin"/>
</dbReference>
<sequence>MGLRASSISFSASPRPCQSHFQNSTTSKAIRAPEPDTSSQEQHQEQLSATTECRSEEQRTRSQRMITRGKTMMKTSNWARSRRHLRMNSPGDRKMKSLRRTKSSASSGEDSSRKPSPFLAMGSFSTTTFPPSSTAPTSTPLPFAATGAFSASFQAPATAPTSTPSPFAPMGTFSTPAFQPSSTEPISKPNPFAGITFGAQAPSLFPAPTPTHQAPEAPEQKTAFAPVATQESDAPASFSAPVPASTSAGPATVSFGSFTTSAPTTATKNAGTFASPLASTFAPASTTAAGSSSPFASPFASSTAAASTSPFASSFASVNKPAATTAIGNASTFGITSPAPAPAPANASGSANPFASSISTTPATASGNANPFAGTSASAFSKGSFTFNVGSNASTISVPTAGSGALSGDGSQDKVDHEGYERLIRGVNQSFFKKIQKELEHNPIVNLSLIFNQYIDHRHKVRKACLGIDEPNKARGVTGRNQSDAGPGIRMTSIAGIPVESASAPKMSFGLPLSETGEKPPAKAVFPGFGLPSAAATTSAATPAASTPAVAPATPSASLGGTSPFSFGSSSIKGAVDPPKNPTSTAWSFGTPGSQTSSNLFPSFAAAPTTVSTTTASTATTTTASTSAPSTSALFPAITPGSTSGDAPKPFLFSPKPFEFNPPKPTEAASAPKPFAFQIPSGASSPFSDTGSSSANQADNERMPDDTKAQLVETREGEEDEETVYEARAKLYAVVDGDYADLGVGPFRVNENKETKKRRMIMRTGGTGIIALNSWIIQGMGPKRDKNNVTVFAFEGDKPKKFLVRVKEEKTAEELFKELEAGQIKS</sequence>
<dbReference type="InterPro" id="IPR000156">
    <property type="entry name" value="Ran_bind_dom"/>
</dbReference>
<dbReference type="Pfam" id="PF00638">
    <property type="entry name" value="Ran_BP1"/>
    <property type="match status" value="1"/>
</dbReference>
<feature type="compositionally biased region" description="Polar residues" evidence="1">
    <location>
        <begin position="19"/>
        <end position="28"/>
    </location>
</feature>
<organism evidence="3 4">
    <name type="scientific">Mortierella alpina</name>
    <name type="common">Oleaginous fungus</name>
    <name type="synonym">Mortierella renispora</name>
    <dbReference type="NCBI Taxonomy" id="64518"/>
    <lineage>
        <taxon>Eukaryota</taxon>
        <taxon>Fungi</taxon>
        <taxon>Fungi incertae sedis</taxon>
        <taxon>Mucoromycota</taxon>
        <taxon>Mortierellomycotina</taxon>
        <taxon>Mortierellomycetes</taxon>
        <taxon>Mortierellales</taxon>
        <taxon>Mortierellaceae</taxon>
        <taxon>Mortierella</taxon>
    </lineage>
</organism>
<name>A0A9P8A803_MORAP</name>
<dbReference type="PANTHER" id="PTHR38697">
    <property type="entry name" value="NUCLEAR PORE COMPLEX PROTEIN SIMILAR TO S. CEREVISIAE NUP2 (EUROFUNG)"/>
    <property type="match status" value="1"/>
</dbReference>
<evidence type="ECO:0000259" key="2">
    <source>
        <dbReference type="PROSITE" id="PS50196"/>
    </source>
</evidence>
<feature type="domain" description="RanBD1" evidence="2">
    <location>
        <begin position="703"/>
        <end position="826"/>
    </location>
</feature>
<dbReference type="PANTHER" id="PTHR38697:SF1">
    <property type="entry name" value="NUCLEAR PORE COMPLEX PROTEIN SIMILAR TO S. CEREVISIAE NUP2 (EUROFUNG)"/>
    <property type="match status" value="1"/>
</dbReference>
<feature type="region of interest" description="Disordered" evidence="1">
    <location>
        <begin position="570"/>
        <end position="591"/>
    </location>
</feature>
<feature type="compositionally biased region" description="Low complexity" evidence="1">
    <location>
        <begin position="123"/>
        <end position="140"/>
    </location>
</feature>
<accession>A0A9P8A803</accession>
<feature type="compositionally biased region" description="Polar residues" evidence="1">
    <location>
        <begin position="36"/>
        <end position="52"/>
    </location>
</feature>
<dbReference type="InterPro" id="IPR011993">
    <property type="entry name" value="PH-like_dom_sf"/>
</dbReference>
<proteinExistence type="predicted"/>
<protein>
    <recommendedName>
        <fullName evidence="2">RanBD1 domain-containing protein</fullName>
    </recommendedName>
</protein>
<feature type="compositionally biased region" description="Low complexity" evidence="1">
    <location>
        <begin position="232"/>
        <end position="245"/>
    </location>
</feature>
<evidence type="ECO:0000256" key="1">
    <source>
        <dbReference type="SAM" id="MobiDB-lite"/>
    </source>
</evidence>
<dbReference type="Gene3D" id="2.30.29.30">
    <property type="entry name" value="Pleckstrin-homology domain (PH domain)/Phosphotyrosine-binding domain (PTB)"/>
    <property type="match status" value="1"/>
</dbReference>
<feature type="compositionally biased region" description="Polar residues" evidence="1">
    <location>
        <begin position="582"/>
        <end position="591"/>
    </location>
</feature>
<feature type="region of interest" description="Disordered" evidence="1">
    <location>
        <begin position="1"/>
        <end position="140"/>
    </location>
</feature>
<feature type="compositionally biased region" description="Low complexity" evidence="1">
    <location>
        <begin position="620"/>
        <end position="633"/>
    </location>
</feature>
<feature type="region of interest" description="Disordered" evidence="1">
    <location>
        <begin position="620"/>
        <end position="707"/>
    </location>
</feature>
<feature type="region of interest" description="Disordered" evidence="1">
    <location>
        <begin position="208"/>
        <end position="245"/>
    </location>
</feature>
<dbReference type="SUPFAM" id="SSF50729">
    <property type="entry name" value="PH domain-like"/>
    <property type="match status" value="1"/>
</dbReference>
<dbReference type="PROSITE" id="PS50196">
    <property type="entry name" value="RANBD1"/>
    <property type="match status" value="1"/>
</dbReference>
<reference evidence="3" key="1">
    <citation type="submission" date="2021-07" db="EMBL/GenBank/DDBJ databases">
        <title>Draft genome of Mortierella alpina, strain LL118, isolated from an aspen leaf litter sample.</title>
        <authorList>
            <person name="Yang S."/>
            <person name="Vinatzer B.A."/>
        </authorList>
    </citation>
    <scope>NUCLEOTIDE SEQUENCE</scope>
    <source>
        <strain evidence="3">LL118</strain>
    </source>
</reference>
<evidence type="ECO:0000313" key="3">
    <source>
        <dbReference type="EMBL" id="KAG9325983.1"/>
    </source>
</evidence>
<dbReference type="CDD" id="cd13170">
    <property type="entry name" value="RanBD_NUP50"/>
    <property type="match status" value="1"/>
</dbReference>
<feature type="compositionally biased region" description="Polar residues" evidence="1">
    <location>
        <begin position="1"/>
        <end position="12"/>
    </location>
</feature>